<evidence type="ECO:0000313" key="2">
    <source>
        <dbReference type="Proteomes" id="UP000823775"/>
    </source>
</evidence>
<protein>
    <submittedName>
        <fullName evidence="1">Uncharacterized protein</fullName>
    </submittedName>
</protein>
<dbReference type="EMBL" id="JACEIK010002159">
    <property type="protein sequence ID" value="MCD9559509.1"/>
    <property type="molecule type" value="Genomic_DNA"/>
</dbReference>
<dbReference type="Proteomes" id="UP000823775">
    <property type="component" value="Unassembled WGS sequence"/>
</dbReference>
<name>A0ABS8UKU1_DATST</name>
<gene>
    <name evidence="1" type="ORF">HAX54_017474</name>
</gene>
<organism evidence="1 2">
    <name type="scientific">Datura stramonium</name>
    <name type="common">Jimsonweed</name>
    <name type="synonym">Common thornapple</name>
    <dbReference type="NCBI Taxonomy" id="4076"/>
    <lineage>
        <taxon>Eukaryota</taxon>
        <taxon>Viridiplantae</taxon>
        <taxon>Streptophyta</taxon>
        <taxon>Embryophyta</taxon>
        <taxon>Tracheophyta</taxon>
        <taxon>Spermatophyta</taxon>
        <taxon>Magnoliopsida</taxon>
        <taxon>eudicotyledons</taxon>
        <taxon>Gunneridae</taxon>
        <taxon>Pentapetalae</taxon>
        <taxon>asterids</taxon>
        <taxon>lamiids</taxon>
        <taxon>Solanales</taxon>
        <taxon>Solanaceae</taxon>
        <taxon>Solanoideae</taxon>
        <taxon>Datureae</taxon>
        <taxon>Datura</taxon>
    </lineage>
</organism>
<proteinExistence type="predicted"/>
<comment type="caution">
    <text evidence="1">The sequence shown here is derived from an EMBL/GenBank/DDBJ whole genome shotgun (WGS) entry which is preliminary data.</text>
</comment>
<sequence>MLKPSELSALSILNNLFIYLFFEKGNVFFNIEDMLGTSKNCGIVSNYKDPNRSTNCSTSSTFSSLHQKIKSYSTIPFDLINMTKTTFKHLLFLSFHTVPHIQCGMILNHFF</sequence>
<evidence type="ECO:0000313" key="1">
    <source>
        <dbReference type="EMBL" id="MCD9559509.1"/>
    </source>
</evidence>
<accession>A0ABS8UKU1</accession>
<keyword evidence="2" id="KW-1185">Reference proteome</keyword>
<reference evidence="1 2" key="1">
    <citation type="journal article" date="2021" name="BMC Genomics">
        <title>Datura genome reveals duplications of psychoactive alkaloid biosynthetic genes and high mutation rate following tissue culture.</title>
        <authorList>
            <person name="Rajewski A."/>
            <person name="Carter-House D."/>
            <person name="Stajich J."/>
            <person name="Litt A."/>
        </authorList>
    </citation>
    <scope>NUCLEOTIDE SEQUENCE [LARGE SCALE GENOMIC DNA]</scope>
    <source>
        <strain evidence="1">AR-01</strain>
    </source>
</reference>